<evidence type="ECO:0000313" key="2">
    <source>
        <dbReference type="Proteomes" id="UP000287651"/>
    </source>
</evidence>
<organism evidence="1 2">
    <name type="scientific">Ensete ventricosum</name>
    <name type="common">Abyssinian banana</name>
    <name type="synonym">Musa ensete</name>
    <dbReference type="NCBI Taxonomy" id="4639"/>
    <lineage>
        <taxon>Eukaryota</taxon>
        <taxon>Viridiplantae</taxon>
        <taxon>Streptophyta</taxon>
        <taxon>Embryophyta</taxon>
        <taxon>Tracheophyta</taxon>
        <taxon>Spermatophyta</taxon>
        <taxon>Magnoliopsida</taxon>
        <taxon>Liliopsida</taxon>
        <taxon>Zingiberales</taxon>
        <taxon>Musaceae</taxon>
        <taxon>Ensete</taxon>
    </lineage>
</organism>
<gene>
    <name evidence="1" type="ORF">B296_00010498</name>
</gene>
<dbReference type="Proteomes" id="UP000287651">
    <property type="component" value="Unassembled WGS sequence"/>
</dbReference>
<dbReference type="AlphaFoldDB" id="A0A427BA45"/>
<name>A0A427BA45_ENSVE</name>
<dbReference type="EMBL" id="AMZH03000136">
    <property type="protein sequence ID" value="RRT85324.1"/>
    <property type="molecule type" value="Genomic_DNA"/>
</dbReference>
<accession>A0A427BA45</accession>
<reference evidence="1 2" key="1">
    <citation type="journal article" date="2014" name="Agronomy (Basel)">
        <title>A Draft Genome Sequence for Ensete ventricosum, the Drought-Tolerant Tree Against Hunger.</title>
        <authorList>
            <person name="Harrison J."/>
            <person name="Moore K.A."/>
            <person name="Paszkiewicz K."/>
            <person name="Jones T."/>
            <person name="Grant M."/>
            <person name="Ambacheew D."/>
            <person name="Muzemil S."/>
            <person name="Studholme D.J."/>
        </authorList>
    </citation>
    <scope>NUCLEOTIDE SEQUENCE [LARGE SCALE GENOMIC DNA]</scope>
</reference>
<protein>
    <submittedName>
        <fullName evidence="1">Uncharacterized protein</fullName>
    </submittedName>
</protein>
<evidence type="ECO:0000313" key="1">
    <source>
        <dbReference type="EMBL" id="RRT85324.1"/>
    </source>
</evidence>
<proteinExistence type="predicted"/>
<comment type="caution">
    <text evidence="1">The sequence shown here is derived from an EMBL/GenBank/DDBJ whole genome shotgun (WGS) entry which is preliminary data.</text>
</comment>
<sequence length="97" mass="10502">MQHGLACPSSGVMTSIISPRVAQVGREWSRECRPRAQPAPTSDKCCTVLHVNSLEAANSRPTIGAGLLPISMSHTRIHASSAIRSRCQDAEKKKNHE</sequence>